<evidence type="ECO:0000313" key="4">
    <source>
        <dbReference type="Proteomes" id="UP001500192"/>
    </source>
</evidence>
<protein>
    <submittedName>
        <fullName evidence="3">Acyl-CoA synthetase</fullName>
    </submittedName>
</protein>
<dbReference type="InterPro" id="IPR025110">
    <property type="entry name" value="AMP-bd_C"/>
</dbReference>
<dbReference type="Gene3D" id="3.40.50.12780">
    <property type="entry name" value="N-terminal domain of ligase-like"/>
    <property type="match status" value="1"/>
</dbReference>
<evidence type="ECO:0000259" key="2">
    <source>
        <dbReference type="Pfam" id="PF13193"/>
    </source>
</evidence>
<evidence type="ECO:0000313" key="3">
    <source>
        <dbReference type="EMBL" id="GAA5152449.1"/>
    </source>
</evidence>
<reference evidence="4" key="1">
    <citation type="journal article" date="2019" name="Int. J. Syst. Evol. Microbiol.">
        <title>The Global Catalogue of Microorganisms (GCM) 10K type strain sequencing project: providing services to taxonomists for standard genome sequencing and annotation.</title>
        <authorList>
            <consortium name="The Broad Institute Genomics Platform"/>
            <consortium name="The Broad Institute Genome Sequencing Center for Infectious Disease"/>
            <person name="Wu L."/>
            <person name="Ma J."/>
        </authorList>
    </citation>
    <scope>NUCLEOTIDE SEQUENCE [LARGE SCALE GENOMIC DNA]</scope>
    <source>
        <strain evidence="4">JCM 18054</strain>
    </source>
</reference>
<proteinExistence type="predicted"/>
<dbReference type="SUPFAM" id="SSF56801">
    <property type="entry name" value="Acetyl-CoA synthetase-like"/>
    <property type="match status" value="1"/>
</dbReference>
<organism evidence="3 4">
    <name type="scientific">Amycolatopsis dongchuanensis</name>
    <dbReference type="NCBI Taxonomy" id="1070866"/>
    <lineage>
        <taxon>Bacteria</taxon>
        <taxon>Bacillati</taxon>
        <taxon>Actinomycetota</taxon>
        <taxon>Actinomycetes</taxon>
        <taxon>Pseudonocardiales</taxon>
        <taxon>Pseudonocardiaceae</taxon>
        <taxon>Amycolatopsis</taxon>
    </lineage>
</organism>
<accession>A0ABP9Q172</accession>
<comment type="caution">
    <text evidence="3">The sequence shown here is derived from an EMBL/GenBank/DDBJ whole genome shotgun (WGS) entry which is preliminary data.</text>
</comment>
<dbReference type="InterPro" id="IPR050237">
    <property type="entry name" value="ATP-dep_AMP-bd_enzyme"/>
</dbReference>
<dbReference type="InterPro" id="IPR045851">
    <property type="entry name" value="AMP-bd_C_sf"/>
</dbReference>
<dbReference type="InterPro" id="IPR000873">
    <property type="entry name" value="AMP-dep_synth/lig_dom"/>
</dbReference>
<gene>
    <name evidence="3" type="ORF">GCM10023214_04400</name>
</gene>
<keyword evidence="4" id="KW-1185">Reference proteome</keyword>
<feature type="domain" description="AMP-dependent synthetase/ligase" evidence="1">
    <location>
        <begin position="40"/>
        <end position="423"/>
    </location>
</feature>
<dbReference type="PANTHER" id="PTHR43767">
    <property type="entry name" value="LONG-CHAIN-FATTY-ACID--COA LIGASE"/>
    <property type="match status" value="1"/>
</dbReference>
<dbReference type="Proteomes" id="UP001500192">
    <property type="component" value="Unassembled WGS sequence"/>
</dbReference>
<feature type="domain" description="AMP-binding enzyme C-terminal" evidence="2">
    <location>
        <begin position="481"/>
        <end position="556"/>
    </location>
</feature>
<dbReference type="EMBL" id="BAABIB010000011">
    <property type="protein sequence ID" value="GAA5152449.1"/>
    <property type="molecule type" value="Genomic_DNA"/>
</dbReference>
<name>A0ABP9Q172_9PSEU</name>
<dbReference type="PANTHER" id="PTHR43767:SF1">
    <property type="entry name" value="NONRIBOSOMAL PEPTIDE SYNTHASE PES1 (EUROFUNG)-RELATED"/>
    <property type="match status" value="1"/>
</dbReference>
<dbReference type="Gene3D" id="3.30.300.30">
    <property type="match status" value="1"/>
</dbReference>
<dbReference type="InterPro" id="IPR042099">
    <property type="entry name" value="ANL_N_sf"/>
</dbReference>
<dbReference type="NCBIfam" id="NF005714">
    <property type="entry name" value="PRK07529.1"/>
    <property type="match status" value="1"/>
</dbReference>
<dbReference type="Pfam" id="PF00501">
    <property type="entry name" value="AMP-binding"/>
    <property type="match status" value="1"/>
</dbReference>
<dbReference type="RefSeq" id="WP_346051725.1">
    <property type="nucleotide sequence ID" value="NZ_BAABIB010000011.1"/>
</dbReference>
<sequence>MTENLLWPPRYRQPTDLPDIEAVPLADRGLPESTYALLSRAATLWPERTALTVLPEAARWREPARRTFADLLADVHRYANLLRELGIRRSDAVALMSPNCADLIPATLAAQLAGIAAPLNGGLSRDYLHELLRRSGARVLITAGPELAGGTWETAQALAPELDAILVVRPTGAAGEPAPLPGIEGVRVGYLDELASGMDSSTFAGDPPRASDLAALFHTGGTTGIPKLAAHTHANEIVNAWAIAANSVLDADSVIFAALPLFHVNALVVTLLAPLFKGQQAVWAGPLGYREPALYGQFWQIVEHYRIAAMSAVPTVYAVLAQCPVDADITSLRYAAVGAAPLPAAVRESFESHTGATLVEGYGLTEATCASAASLPDTPRPDAVGQRLPYQQVKVLRPGTWEELPPGETGILAISGPTVFAGYVVGRDEHGYVLDGLGKLADGWLDTGDLARIDEDAFVYLAGRAKDVIIRGGHNIDPAMIEDALLAHPGVTAAGAVGRPDTHSGEVPVAYVTLAPGAETTEDELLEWASDHMPERTAVPKTVTVLDALPMTDIGKPSKLALRADATRRAICEALAPFRGVEVDALIEDGTVVATVTVPSEVDESEVKGILGQYAIPSRIEVRP</sequence>
<dbReference type="InterPro" id="IPR020845">
    <property type="entry name" value="AMP-binding_CS"/>
</dbReference>
<dbReference type="PROSITE" id="PS00455">
    <property type="entry name" value="AMP_BINDING"/>
    <property type="match status" value="1"/>
</dbReference>
<evidence type="ECO:0000259" key="1">
    <source>
        <dbReference type="Pfam" id="PF00501"/>
    </source>
</evidence>
<dbReference type="Pfam" id="PF13193">
    <property type="entry name" value="AMP-binding_C"/>
    <property type="match status" value="1"/>
</dbReference>